<comment type="subcellular location">
    <subcellularLocation>
        <location evidence="1">Cell membrane</location>
        <topology evidence="1">Multi-pass membrane protein</topology>
    </subcellularLocation>
</comment>
<comment type="similarity">
    <text evidence="2">Belongs to the UPF0410 family.</text>
</comment>
<keyword evidence="5 7" id="KW-1133">Transmembrane helix</keyword>
<dbReference type="Pfam" id="PF04226">
    <property type="entry name" value="Transgly_assoc"/>
    <property type="match status" value="1"/>
</dbReference>
<dbReference type="PANTHER" id="PTHR33884:SF3">
    <property type="entry name" value="UPF0410 PROTEIN YMGE"/>
    <property type="match status" value="1"/>
</dbReference>
<evidence type="ECO:0000256" key="4">
    <source>
        <dbReference type="ARBA" id="ARBA00022692"/>
    </source>
</evidence>
<feature type="transmembrane region" description="Helical" evidence="7">
    <location>
        <begin position="32"/>
        <end position="56"/>
    </location>
</feature>
<dbReference type="EMBL" id="MSIE01000008">
    <property type="protein sequence ID" value="OLF18229.1"/>
    <property type="molecule type" value="Genomic_DNA"/>
</dbReference>
<evidence type="ECO:0000256" key="7">
    <source>
        <dbReference type="SAM" id="Phobius"/>
    </source>
</evidence>
<sequence length="92" mass="9659">MWSVSAIIGLLIAGIILGILGRLLAPGRQAIPFWLTIVAGIVGALVGNLVAGWTGVATTDGFDWWRHIFQVIAAVIAVILAASLYPKARSHA</sequence>
<keyword evidence="3" id="KW-1003">Cell membrane</keyword>
<dbReference type="OrthoDB" id="3483802at2"/>
<evidence type="ECO:0000256" key="6">
    <source>
        <dbReference type="ARBA" id="ARBA00023136"/>
    </source>
</evidence>
<keyword evidence="4 7" id="KW-0812">Transmembrane</keyword>
<dbReference type="PANTHER" id="PTHR33884">
    <property type="entry name" value="UPF0410 PROTEIN YMGE"/>
    <property type="match status" value="1"/>
</dbReference>
<dbReference type="STRING" id="1912961.BU204_06585"/>
<evidence type="ECO:0000256" key="3">
    <source>
        <dbReference type="ARBA" id="ARBA00022475"/>
    </source>
</evidence>
<evidence type="ECO:0000313" key="8">
    <source>
        <dbReference type="EMBL" id="OLF18229.1"/>
    </source>
</evidence>
<dbReference type="Proteomes" id="UP000185596">
    <property type="component" value="Unassembled WGS sequence"/>
</dbReference>
<keyword evidence="6 7" id="KW-0472">Membrane</keyword>
<gene>
    <name evidence="8" type="ORF">BU204_06585</name>
</gene>
<accession>A0A1Q8CV52</accession>
<dbReference type="GO" id="GO:0005886">
    <property type="term" value="C:plasma membrane"/>
    <property type="evidence" value="ECO:0007669"/>
    <property type="project" value="UniProtKB-SubCell"/>
</dbReference>
<evidence type="ECO:0008006" key="10">
    <source>
        <dbReference type="Google" id="ProtNLM"/>
    </source>
</evidence>
<reference evidence="8 9" key="1">
    <citation type="submission" date="2016-12" db="EMBL/GenBank/DDBJ databases">
        <title>The draft genome sequence of Actinophytocola sp. 11-183.</title>
        <authorList>
            <person name="Wang W."/>
            <person name="Yuan L."/>
        </authorList>
    </citation>
    <scope>NUCLEOTIDE SEQUENCE [LARGE SCALE GENOMIC DNA]</scope>
    <source>
        <strain evidence="8 9">11-183</strain>
    </source>
</reference>
<dbReference type="InterPro" id="IPR007341">
    <property type="entry name" value="Transgly_assoc"/>
</dbReference>
<dbReference type="RefSeq" id="WP_075124662.1">
    <property type="nucleotide sequence ID" value="NZ_MSIE01000008.1"/>
</dbReference>
<protein>
    <recommendedName>
        <fullName evidence="10">Transglycosylase</fullName>
    </recommendedName>
</protein>
<evidence type="ECO:0000256" key="1">
    <source>
        <dbReference type="ARBA" id="ARBA00004651"/>
    </source>
</evidence>
<evidence type="ECO:0000313" key="9">
    <source>
        <dbReference type="Proteomes" id="UP000185596"/>
    </source>
</evidence>
<feature type="transmembrane region" description="Helical" evidence="7">
    <location>
        <begin position="6"/>
        <end position="25"/>
    </location>
</feature>
<evidence type="ECO:0000256" key="5">
    <source>
        <dbReference type="ARBA" id="ARBA00022989"/>
    </source>
</evidence>
<dbReference type="AlphaFoldDB" id="A0A1Q8CV52"/>
<keyword evidence="9" id="KW-1185">Reference proteome</keyword>
<feature type="transmembrane region" description="Helical" evidence="7">
    <location>
        <begin position="68"/>
        <end position="86"/>
    </location>
</feature>
<proteinExistence type="inferred from homology"/>
<evidence type="ECO:0000256" key="2">
    <source>
        <dbReference type="ARBA" id="ARBA00011006"/>
    </source>
</evidence>
<name>A0A1Q8CV52_9PSEU</name>
<organism evidence="8 9">
    <name type="scientific">Actinophytocola xanthii</name>
    <dbReference type="NCBI Taxonomy" id="1912961"/>
    <lineage>
        <taxon>Bacteria</taxon>
        <taxon>Bacillati</taxon>
        <taxon>Actinomycetota</taxon>
        <taxon>Actinomycetes</taxon>
        <taxon>Pseudonocardiales</taxon>
        <taxon>Pseudonocardiaceae</taxon>
    </lineage>
</organism>
<comment type="caution">
    <text evidence="8">The sequence shown here is derived from an EMBL/GenBank/DDBJ whole genome shotgun (WGS) entry which is preliminary data.</text>
</comment>